<dbReference type="Proteomes" id="UP000620124">
    <property type="component" value="Unassembled WGS sequence"/>
</dbReference>
<dbReference type="OrthoDB" id="3129084at2759"/>
<reference evidence="2" key="1">
    <citation type="submission" date="2020-05" db="EMBL/GenBank/DDBJ databases">
        <title>Mycena genomes resolve the evolution of fungal bioluminescence.</title>
        <authorList>
            <person name="Tsai I.J."/>
        </authorList>
    </citation>
    <scope>NUCLEOTIDE SEQUENCE</scope>
    <source>
        <strain evidence="2">CCC161011</strain>
    </source>
</reference>
<gene>
    <name evidence="2" type="ORF">MVEN_01761500</name>
</gene>
<comment type="caution">
    <text evidence="2">The sequence shown here is derived from an EMBL/GenBank/DDBJ whole genome shotgun (WGS) entry which is preliminary data.</text>
</comment>
<protein>
    <submittedName>
        <fullName evidence="2">Uncharacterized protein</fullName>
    </submittedName>
</protein>
<accession>A0A8H6XMW4</accession>
<dbReference type="EMBL" id="JACAZI010000016">
    <property type="protein sequence ID" value="KAF7343294.1"/>
    <property type="molecule type" value="Genomic_DNA"/>
</dbReference>
<evidence type="ECO:0000313" key="2">
    <source>
        <dbReference type="EMBL" id="KAF7343294.1"/>
    </source>
</evidence>
<proteinExistence type="predicted"/>
<evidence type="ECO:0000256" key="1">
    <source>
        <dbReference type="SAM" id="MobiDB-lite"/>
    </source>
</evidence>
<name>A0A8H6XMW4_9AGAR</name>
<dbReference type="AlphaFoldDB" id="A0A8H6XMW4"/>
<organism evidence="2 3">
    <name type="scientific">Mycena venus</name>
    <dbReference type="NCBI Taxonomy" id="2733690"/>
    <lineage>
        <taxon>Eukaryota</taxon>
        <taxon>Fungi</taxon>
        <taxon>Dikarya</taxon>
        <taxon>Basidiomycota</taxon>
        <taxon>Agaricomycotina</taxon>
        <taxon>Agaricomycetes</taxon>
        <taxon>Agaricomycetidae</taxon>
        <taxon>Agaricales</taxon>
        <taxon>Marasmiineae</taxon>
        <taxon>Mycenaceae</taxon>
        <taxon>Mycena</taxon>
    </lineage>
</organism>
<sequence length="376" mass="38790">MSCHSSLTWLACCMSTERLPPEEAQRSSQDHPLFSSASTRSPHSNYCFVFDAIAAGRDPGCHGYGASARGGDVAIGTPCTFEAVERVIVATTPFPPVLVVLARPSLHILHVFPAAMLAVPQLSSSPALDRALCISASRSTGSPPSRRYRAGSLPSRRHRPPHPSSPQAGAAHLAASSRAACRLAASVFVFLVVGSLAPLPASLVSVVGSAGGVVVGLSFVCDGTWLSVVRRDGLGSSVWALCHRHPHHGVGRTPPCADAHLRASAGHTGAVIKSATGVGEEGHAPVRVRLPLQQRQQQGGVEGQLPPPPAPLAIVFIPAVSTTSNSGSLRSSTIAASPVGGLQDVLVFDRADGVLSLQCLTLSLEPVMLQGCGAAD</sequence>
<feature type="region of interest" description="Disordered" evidence="1">
    <location>
        <begin position="138"/>
        <end position="170"/>
    </location>
</feature>
<evidence type="ECO:0000313" key="3">
    <source>
        <dbReference type="Proteomes" id="UP000620124"/>
    </source>
</evidence>
<keyword evidence="3" id="KW-1185">Reference proteome</keyword>